<feature type="chain" id="PRO_5045613865" evidence="14">
    <location>
        <begin position="35"/>
        <end position="553"/>
    </location>
</feature>
<keyword evidence="9 13" id="KW-0472">Membrane</keyword>
<feature type="compositionally biased region" description="Basic and acidic residues" evidence="12">
    <location>
        <begin position="183"/>
        <end position="201"/>
    </location>
</feature>
<dbReference type="PROSITE" id="PS00138">
    <property type="entry name" value="SUBTILASE_SER"/>
    <property type="match status" value="1"/>
</dbReference>
<keyword evidence="5 13" id="KW-0812">Transmembrane</keyword>
<dbReference type="PROSITE" id="PS00136">
    <property type="entry name" value="SUBTILASE_ASP"/>
    <property type="match status" value="1"/>
</dbReference>
<evidence type="ECO:0000256" key="5">
    <source>
        <dbReference type="ARBA" id="ARBA00022692"/>
    </source>
</evidence>
<sequence length="553" mass="56204">MRQLMPRTTGQPMPRTTTVLNAALAAVLAAAAAAAPGSVPAPAPAPVAASGPVPSPAPALPAPVTSSAAVHLDGSGECTYPAKTIKGTPWSLQRILLDRLWQDTKGRDSAGRPVRVAVIDSGVDVRNPQLKGAVDVESGADLLTGMAEAAAEAAARGGTGVRANAKDAPQAPGPAPSPGPSDGGKDGKTDGDRKKAGDRSTPKPGAPSGSPSGEKDGTGKPEKSAEPSPSRSPEKSPDKPPEGKPEKEPEKPKPDPTLDLVGHGTKVAGIIAARPSPGSGFVGIAPESVIIPIRQNDEKGTGTSRTLAQGIGLAVAAGARVINISQDTTKALEHDSDLERAVKEALEKDVVVVASAGNDGLGGDVKATYPAAYKGVLAVGASDRNNERASFSQPGEFVGVAAPGVEMVSTVPLGGQCVDNGTSFSAPYVAGVAALIRAKHPDWKQHQVVAQIEQTAERVTKDHDPYIGWGVVDPVRALTDDAHPVDRVTPAGPGARSVRAPSVAPLAVGESPQQRQERLATYALGGAAVLVATIAGAAVVGREHRRRRAQRGL</sequence>
<keyword evidence="8 13" id="KW-1133">Transmembrane helix</keyword>
<evidence type="ECO:0000256" key="6">
    <source>
        <dbReference type="ARBA" id="ARBA00022801"/>
    </source>
</evidence>
<name>A0ABW0ACQ2_9ACTN</name>
<feature type="domain" description="Peptidase S8/S53" evidence="15">
    <location>
        <begin position="112"/>
        <end position="470"/>
    </location>
</feature>
<dbReference type="InterPro" id="IPR023827">
    <property type="entry name" value="Peptidase_S8_Asp-AS"/>
</dbReference>
<evidence type="ECO:0000256" key="8">
    <source>
        <dbReference type="ARBA" id="ARBA00022989"/>
    </source>
</evidence>
<dbReference type="Pfam" id="PF00082">
    <property type="entry name" value="Peptidase_S8"/>
    <property type="match status" value="1"/>
</dbReference>
<keyword evidence="17" id="KW-1185">Reference proteome</keyword>
<evidence type="ECO:0000256" key="1">
    <source>
        <dbReference type="ARBA" id="ARBA00004162"/>
    </source>
</evidence>
<evidence type="ECO:0000259" key="15">
    <source>
        <dbReference type="Pfam" id="PF00082"/>
    </source>
</evidence>
<evidence type="ECO:0000256" key="10">
    <source>
        <dbReference type="PROSITE-ProRule" id="PRU01240"/>
    </source>
</evidence>
<evidence type="ECO:0000313" key="17">
    <source>
        <dbReference type="Proteomes" id="UP001596222"/>
    </source>
</evidence>
<evidence type="ECO:0000256" key="12">
    <source>
        <dbReference type="SAM" id="MobiDB-lite"/>
    </source>
</evidence>
<protein>
    <submittedName>
        <fullName evidence="16">Type VII secretion-associated serine protease mycosin</fullName>
    </submittedName>
</protein>
<dbReference type="InterPro" id="IPR000209">
    <property type="entry name" value="Peptidase_S8/S53_dom"/>
</dbReference>
<dbReference type="PRINTS" id="PR00723">
    <property type="entry name" value="SUBTILISIN"/>
</dbReference>
<accession>A0ABW0ACQ2</accession>
<feature type="transmembrane region" description="Helical" evidence="13">
    <location>
        <begin position="519"/>
        <end position="541"/>
    </location>
</feature>
<feature type="compositionally biased region" description="Basic and acidic residues" evidence="12">
    <location>
        <begin position="213"/>
        <end position="225"/>
    </location>
</feature>
<reference evidence="17" key="1">
    <citation type="journal article" date="2019" name="Int. J. Syst. Evol. Microbiol.">
        <title>The Global Catalogue of Microorganisms (GCM) 10K type strain sequencing project: providing services to taxonomists for standard genome sequencing and annotation.</title>
        <authorList>
            <consortium name="The Broad Institute Genomics Platform"/>
            <consortium name="The Broad Institute Genome Sequencing Center for Infectious Disease"/>
            <person name="Wu L."/>
            <person name="Ma J."/>
        </authorList>
    </citation>
    <scope>NUCLEOTIDE SEQUENCE [LARGE SCALE GENOMIC DNA]</scope>
    <source>
        <strain evidence="17">CGMCC 4.1641</strain>
    </source>
</reference>
<feature type="active site" description="Charge relay system" evidence="10">
    <location>
        <position position="263"/>
    </location>
</feature>
<dbReference type="SUPFAM" id="SSF52743">
    <property type="entry name" value="Subtilisin-like"/>
    <property type="match status" value="1"/>
</dbReference>
<evidence type="ECO:0000256" key="2">
    <source>
        <dbReference type="ARBA" id="ARBA00011073"/>
    </source>
</evidence>
<evidence type="ECO:0000313" key="16">
    <source>
        <dbReference type="EMBL" id="MFC5149837.1"/>
    </source>
</evidence>
<dbReference type="InterPro" id="IPR023834">
    <property type="entry name" value="T7SS_pept_S8A_mycosin"/>
</dbReference>
<evidence type="ECO:0000256" key="3">
    <source>
        <dbReference type="ARBA" id="ARBA00022475"/>
    </source>
</evidence>
<organism evidence="16 17">
    <name type="scientific">Streptomyces aureoversilis</name>
    <dbReference type="NCBI Taxonomy" id="67277"/>
    <lineage>
        <taxon>Bacteria</taxon>
        <taxon>Bacillati</taxon>
        <taxon>Actinomycetota</taxon>
        <taxon>Actinomycetes</taxon>
        <taxon>Kitasatosporales</taxon>
        <taxon>Streptomycetaceae</taxon>
        <taxon>Streptomyces</taxon>
    </lineage>
</organism>
<dbReference type="PROSITE" id="PS00137">
    <property type="entry name" value="SUBTILASE_HIS"/>
    <property type="match status" value="1"/>
</dbReference>
<dbReference type="Proteomes" id="UP001596222">
    <property type="component" value="Unassembled WGS sequence"/>
</dbReference>
<keyword evidence="6 10" id="KW-0378">Hydrolase</keyword>
<keyword evidence="3" id="KW-1003">Cell membrane</keyword>
<keyword evidence="14" id="KW-0732">Signal</keyword>
<dbReference type="PANTHER" id="PTHR43806">
    <property type="entry name" value="PEPTIDASE S8"/>
    <property type="match status" value="1"/>
</dbReference>
<evidence type="ECO:0000256" key="7">
    <source>
        <dbReference type="ARBA" id="ARBA00022825"/>
    </source>
</evidence>
<evidence type="ECO:0000256" key="9">
    <source>
        <dbReference type="ARBA" id="ARBA00023136"/>
    </source>
</evidence>
<comment type="subcellular location">
    <subcellularLocation>
        <location evidence="1">Cell membrane</location>
        <topology evidence="1">Single-pass membrane protein</topology>
    </subcellularLocation>
</comment>
<feature type="region of interest" description="Disordered" evidence="12">
    <location>
        <begin position="158"/>
        <end position="261"/>
    </location>
</feature>
<keyword evidence="4 10" id="KW-0645">Protease</keyword>
<dbReference type="Gene3D" id="3.40.50.200">
    <property type="entry name" value="Peptidase S8/S53 domain"/>
    <property type="match status" value="1"/>
</dbReference>
<dbReference type="InterPro" id="IPR023828">
    <property type="entry name" value="Peptidase_S8_Ser-AS"/>
</dbReference>
<dbReference type="InterPro" id="IPR050131">
    <property type="entry name" value="Peptidase_S8_subtilisin-like"/>
</dbReference>
<dbReference type="InterPro" id="IPR022398">
    <property type="entry name" value="Peptidase_S8_His-AS"/>
</dbReference>
<feature type="signal peptide" evidence="14">
    <location>
        <begin position="1"/>
        <end position="34"/>
    </location>
</feature>
<dbReference type="PROSITE" id="PS51892">
    <property type="entry name" value="SUBTILASE"/>
    <property type="match status" value="1"/>
</dbReference>
<dbReference type="EMBL" id="JBHSKJ010000033">
    <property type="protein sequence ID" value="MFC5149837.1"/>
    <property type="molecule type" value="Genomic_DNA"/>
</dbReference>
<dbReference type="GO" id="GO:0008233">
    <property type="term" value="F:peptidase activity"/>
    <property type="evidence" value="ECO:0007669"/>
    <property type="project" value="UniProtKB-KW"/>
</dbReference>
<dbReference type="InterPro" id="IPR015500">
    <property type="entry name" value="Peptidase_S8_subtilisin-rel"/>
</dbReference>
<comment type="caution">
    <text evidence="16">The sequence shown here is derived from an EMBL/GenBank/DDBJ whole genome shotgun (WGS) entry which is preliminary data.</text>
</comment>
<dbReference type="GO" id="GO:0006508">
    <property type="term" value="P:proteolysis"/>
    <property type="evidence" value="ECO:0007669"/>
    <property type="project" value="UniProtKB-KW"/>
</dbReference>
<evidence type="ECO:0000256" key="13">
    <source>
        <dbReference type="SAM" id="Phobius"/>
    </source>
</evidence>
<dbReference type="InterPro" id="IPR036852">
    <property type="entry name" value="Peptidase_S8/S53_dom_sf"/>
</dbReference>
<dbReference type="NCBIfam" id="TIGR03921">
    <property type="entry name" value="T7SS_mycosin"/>
    <property type="match status" value="1"/>
</dbReference>
<feature type="active site" description="Charge relay system" evidence="10">
    <location>
        <position position="423"/>
    </location>
</feature>
<feature type="region of interest" description="Disordered" evidence="12">
    <location>
        <begin position="39"/>
        <end position="61"/>
    </location>
</feature>
<gene>
    <name evidence="16" type="primary">mycP</name>
    <name evidence="16" type="ORF">ACFPP6_34825</name>
</gene>
<keyword evidence="7 10" id="KW-0720">Serine protease</keyword>
<comment type="similarity">
    <text evidence="2 10 11">Belongs to the peptidase S8 family.</text>
</comment>
<proteinExistence type="inferred from homology"/>
<feature type="compositionally biased region" description="Basic and acidic residues" evidence="12">
    <location>
        <begin position="232"/>
        <end position="256"/>
    </location>
</feature>
<dbReference type="PANTHER" id="PTHR43806:SF11">
    <property type="entry name" value="CEREVISIN-RELATED"/>
    <property type="match status" value="1"/>
</dbReference>
<evidence type="ECO:0000256" key="4">
    <source>
        <dbReference type="ARBA" id="ARBA00022670"/>
    </source>
</evidence>
<evidence type="ECO:0000256" key="11">
    <source>
        <dbReference type="RuleBase" id="RU003355"/>
    </source>
</evidence>
<feature type="active site" description="Charge relay system" evidence="10">
    <location>
        <position position="120"/>
    </location>
</feature>
<evidence type="ECO:0000256" key="14">
    <source>
        <dbReference type="SAM" id="SignalP"/>
    </source>
</evidence>